<evidence type="ECO:0008006" key="5">
    <source>
        <dbReference type="Google" id="ProtNLM"/>
    </source>
</evidence>
<name>A0A1F7H898_9BACT</name>
<evidence type="ECO:0000313" key="3">
    <source>
        <dbReference type="EMBL" id="OGK27096.1"/>
    </source>
</evidence>
<evidence type="ECO:0000256" key="1">
    <source>
        <dbReference type="SAM" id="Coils"/>
    </source>
</evidence>
<evidence type="ECO:0000313" key="4">
    <source>
        <dbReference type="Proteomes" id="UP000178597"/>
    </source>
</evidence>
<evidence type="ECO:0000256" key="2">
    <source>
        <dbReference type="SAM" id="Phobius"/>
    </source>
</evidence>
<reference evidence="3 4" key="1">
    <citation type="journal article" date="2016" name="Nat. Commun.">
        <title>Thousands of microbial genomes shed light on interconnected biogeochemical processes in an aquifer system.</title>
        <authorList>
            <person name="Anantharaman K."/>
            <person name="Brown C.T."/>
            <person name="Hug L.A."/>
            <person name="Sharon I."/>
            <person name="Castelle C.J."/>
            <person name="Probst A.J."/>
            <person name="Thomas B.C."/>
            <person name="Singh A."/>
            <person name="Wilkins M.J."/>
            <person name="Karaoz U."/>
            <person name="Brodie E.L."/>
            <person name="Williams K.H."/>
            <person name="Hubbard S.S."/>
            <person name="Banfield J.F."/>
        </authorList>
    </citation>
    <scope>NUCLEOTIDE SEQUENCE [LARGE SCALE GENOMIC DNA]</scope>
</reference>
<sequence length="93" mass="10864">MKQLLVLKHLVFIALVILLFCNIFVFLQSIKLGDQINKYEKEINRLHQENLVLENNVYEVDSLQYASSMAASLNFTQKAEPTFLDELKYARNQ</sequence>
<keyword evidence="2" id="KW-1133">Transmembrane helix</keyword>
<feature type="transmembrane region" description="Helical" evidence="2">
    <location>
        <begin position="6"/>
        <end position="27"/>
    </location>
</feature>
<organism evidence="3 4">
    <name type="scientific">Candidatus Roizmanbacteria bacterium RIFCSPHIGHO2_02_FULL_39_9</name>
    <dbReference type="NCBI Taxonomy" id="1802040"/>
    <lineage>
        <taxon>Bacteria</taxon>
        <taxon>Candidatus Roizmaniibacteriota</taxon>
    </lineage>
</organism>
<keyword evidence="1" id="KW-0175">Coiled coil</keyword>
<accession>A0A1F7H898</accession>
<dbReference type="Proteomes" id="UP000178597">
    <property type="component" value="Unassembled WGS sequence"/>
</dbReference>
<protein>
    <recommendedName>
        <fullName evidence="5">Cell division protein FtsL</fullName>
    </recommendedName>
</protein>
<gene>
    <name evidence="3" type="ORF">A3C28_04910</name>
</gene>
<keyword evidence="2" id="KW-0472">Membrane</keyword>
<dbReference type="AlphaFoldDB" id="A0A1F7H898"/>
<dbReference type="STRING" id="1802040.A3C28_04910"/>
<feature type="coiled-coil region" evidence="1">
    <location>
        <begin position="29"/>
        <end position="56"/>
    </location>
</feature>
<proteinExistence type="predicted"/>
<keyword evidence="2" id="KW-0812">Transmembrane</keyword>
<dbReference type="EMBL" id="MFZP01000030">
    <property type="protein sequence ID" value="OGK27096.1"/>
    <property type="molecule type" value="Genomic_DNA"/>
</dbReference>
<comment type="caution">
    <text evidence="3">The sequence shown here is derived from an EMBL/GenBank/DDBJ whole genome shotgun (WGS) entry which is preliminary data.</text>
</comment>